<proteinExistence type="predicted"/>
<dbReference type="AlphaFoldDB" id="A0A9D4N2G5"/>
<dbReference type="PANTHER" id="PTHR35072:SF1">
    <property type="entry name" value="COILED-COIL DOMAIN-CONTAINING PROTEIN 91"/>
    <property type="match status" value="1"/>
</dbReference>
<comment type="caution">
    <text evidence="3">The sequence shown here is derived from an EMBL/GenBank/DDBJ whole genome shotgun (WGS) entry which is preliminary data.</text>
</comment>
<organism evidence="3 4">
    <name type="scientific">Dreissena polymorpha</name>
    <name type="common">Zebra mussel</name>
    <name type="synonym">Mytilus polymorpha</name>
    <dbReference type="NCBI Taxonomy" id="45954"/>
    <lineage>
        <taxon>Eukaryota</taxon>
        <taxon>Metazoa</taxon>
        <taxon>Spiralia</taxon>
        <taxon>Lophotrochozoa</taxon>
        <taxon>Mollusca</taxon>
        <taxon>Bivalvia</taxon>
        <taxon>Autobranchia</taxon>
        <taxon>Heteroconchia</taxon>
        <taxon>Euheterodonta</taxon>
        <taxon>Imparidentia</taxon>
        <taxon>Neoheterodontei</taxon>
        <taxon>Myida</taxon>
        <taxon>Dreissenoidea</taxon>
        <taxon>Dreissenidae</taxon>
        <taxon>Dreissena</taxon>
    </lineage>
</organism>
<feature type="compositionally biased region" description="Polar residues" evidence="2">
    <location>
        <begin position="161"/>
        <end position="175"/>
    </location>
</feature>
<feature type="coiled-coil region" evidence="1">
    <location>
        <begin position="224"/>
        <end position="275"/>
    </location>
</feature>
<dbReference type="GO" id="GO:0005802">
    <property type="term" value="C:trans-Golgi network"/>
    <property type="evidence" value="ECO:0007669"/>
    <property type="project" value="TreeGrafter"/>
</dbReference>
<dbReference type="GO" id="GO:0090160">
    <property type="term" value="P:Golgi to lysosome transport"/>
    <property type="evidence" value="ECO:0007669"/>
    <property type="project" value="TreeGrafter"/>
</dbReference>
<dbReference type="GO" id="GO:0005829">
    <property type="term" value="C:cytosol"/>
    <property type="evidence" value="ECO:0007669"/>
    <property type="project" value="GOC"/>
</dbReference>
<evidence type="ECO:0000313" key="4">
    <source>
        <dbReference type="Proteomes" id="UP000828390"/>
    </source>
</evidence>
<reference evidence="3" key="1">
    <citation type="journal article" date="2019" name="bioRxiv">
        <title>The Genome of the Zebra Mussel, Dreissena polymorpha: A Resource for Invasive Species Research.</title>
        <authorList>
            <person name="McCartney M.A."/>
            <person name="Auch B."/>
            <person name="Kono T."/>
            <person name="Mallez S."/>
            <person name="Zhang Y."/>
            <person name="Obille A."/>
            <person name="Becker A."/>
            <person name="Abrahante J.E."/>
            <person name="Garbe J."/>
            <person name="Badalamenti J.P."/>
            <person name="Herman A."/>
            <person name="Mangelson H."/>
            <person name="Liachko I."/>
            <person name="Sullivan S."/>
            <person name="Sone E.D."/>
            <person name="Koren S."/>
            <person name="Silverstein K.A.T."/>
            <person name="Beckman K.B."/>
            <person name="Gohl D.M."/>
        </authorList>
    </citation>
    <scope>NUCLEOTIDE SEQUENCE</scope>
    <source>
        <strain evidence="3">Duluth1</strain>
        <tissue evidence="3">Whole animal</tissue>
    </source>
</reference>
<feature type="region of interest" description="Disordered" evidence="2">
    <location>
        <begin position="155"/>
        <end position="182"/>
    </location>
</feature>
<evidence type="ECO:0000313" key="3">
    <source>
        <dbReference type="EMBL" id="KAH3886044.1"/>
    </source>
</evidence>
<dbReference type="EMBL" id="JAIWYP010000001">
    <property type="protein sequence ID" value="KAH3886044.1"/>
    <property type="molecule type" value="Genomic_DNA"/>
</dbReference>
<protein>
    <submittedName>
        <fullName evidence="3">Uncharacterized protein</fullName>
    </submittedName>
</protein>
<keyword evidence="1" id="KW-0175">Coiled coil</keyword>
<gene>
    <name evidence="3" type="ORF">DPMN_010045</name>
</gene>
<dbReference type="InterPro" id="IPR034592">
    <property type="entry name" value="CCDC91"/>
</dbReference>
<dbReference type="OrthoDB" id="6146069at2759"/>
<reference evidence="3" key="2">
    <citation type="submission" date="2020-11" db="EMBL/GenBank/DDBJ databases">
        <authorList>
            <person name="McCartney M.A."/>
            <person name="Auch B."/>
            <person name="Kono T."/>
            <person name="Mallez S."/>
            <person name="Becker A."/>
            <person name="Gohl D.M."/>
            <person name="Silverstein K.A.T."/>
            <person name="Koren S."/>
            <person name="Bechman K.B."/>
            <person name="Herman A."/>
            <person name="Abrahante J.E."/>
            <person name="Garbe J."/>
        </authorList>
    </citation>
    <scope>NUCLEOTIDE SEQUENCE</scope>
    <source>
        <strain evidence="3">Duluth1</strain>
        <tissue evidence="3">Whole animal</tissue>
    </source>
</reference>
<evidence type="ECO:0000256" key="1">
    <source>
        <dbReference type="SAM" id="Coils"/>
    </source>
</evidence>
<feature type="compositionally biased region" description="Basic and acidic residues" evidence="2">
    <location>
        <begin position="518"/>
        <end position="529"/>
    </location>
</feature>
<dbReference type="Proteomes" id="UP000828390">
    <property type="component" value="Unassembled WGS sequence"/>
</dbReference>
<sequence>MATNHNNNQDDDFGDFGGFEAAEPLENPDVGNRGAQAAPNLWAMFAPAVSGIQSVQPDLLCSQNRFPQHLDTPNTVDVASSAQASIPQDFDLALDDYQHQGAAGQQNDQDDFNFANDILDGSFLASSGQHSMPLVTPQMPDISGLDLPGSLMSRLGASGHTEASNYQHSGANQLRTGPPAVEPDLEAAAPVSANDISANEQESANQIHWNVANNQSVQGEAESNSLLQRAVEEKESIQQDLERQQTENARLAEDLARAEALAESARQNLEKVQSSHREQLEGLRCAGHEALTVVVEEYRASLAAAVQAQAESCQRSLARSVREETEHLRALLVEQKETFDKLQESERQRNTELLKEAIADMKEKTNEEMHKLLAEEKVKFEHSIQEVVKVEQLKAEQKLTEVVKAERERSDKCLEQEQVKFSAKMAELAQEHKKALELALQEQQNKYKEEHGVSLIEERSRGREAVQEVTRAARDDLIRSLQQHRQDDRAMQRRQLASLDVFLESARHQLALLIDTSHDVDNSEADKHGCANNEPSS</sequence>
<feature type="region of interest" description="Disordered" evidence="2">
    <location>
        <begin position="1"/>
        <end position="33"/>
    </location>
</feature>
<accession>A0A9D4N2G5</accession>
<dbReference type="PANTHER" id="PTHR35072">
    <property type="entry name" value="COILED-COIL DOMAIN-CONTAINING PROTEIN 91"/>
    <property type="match status" value="1"/>
</dbReference>
<evidence type="ECO:0000256" key="2">
    <source>
        <dbReference type="SAM" id="MobiDB-lite"/>
    </source>
</evidence>
<name>A0A9D4N2G5_DREPO</name>
<feature type="region of interest" description="Disordered" evidence="2">
    <location>
        <begin position="518"/>
        <end position="537"/>
    </location>
</feature>
<keyword evidence="4" id="KW-1185">Reference proteome</keyword>